<evidence type="ECO:0000259" key="5">
    <source>
        <dbReference type="Pfam" id="PF00144"/>
    </source>
</evidence>
<feature type="transmembrane region" description="Helical" evidence="3">
    <location>
        <begin position="479"/>
        <end position="500"/>
    </location>
</feature>
<dbReference type="GO" id="GO:0016020">
    <property type="term" value="C:membrane"/>
    <property type="evidence" value="ECO:0007669"/>
    <property type="project" value="UniProtKB-SubCell"/>
</dbReference>
<feature type="signal peptide" evidence="4">
    <location>
        <begin position="1"/>
        <end position="24"/>
    </location>
</feature>
<keyword evidence="7" id="KW-1185">Reference proteome</keyword>
<feature type="chain" id="PRO_5002474499" evidence="4">
    <location>
        <begin position="25"/>
        <end position="602"/>
    </location>
</feature>
<keyword evidence="2 3" id="KW-0472">Membrane</keyword>
<proteinExistence type="predicted"/>
<evidence type="ECO:0000313" key="6">
    <source>
        <dbReference type="EMBL" id="KJZ01357.1"/>
    </source>
</evidence>
<comment type="caution">
    <text evidence="6">The sequence shown here is derived from an EMBL/GenBank/DDBJ whole genome shotgun (WGS) entry which is preliminary data.</text>
</comment>
<dbReference type="SUPFAM" id="SSF56601">
    <property type="entry name" value="beta-lactamase/transpeptidase-like"/>
    <property type="match status" value="1"/>
</dbReference>
<keyword evidence="3" id="KW-1133">Transmembrane helix</keyword>
<organism evidence="6 7">
    <name type="scientific">Pseudoalteromonas ruthenica</name>
    <dbReference type="NCBI Taxonomy" id="151081"/>
    <lineage>
        <taxon>Bacteria</taxon>
        <taxon>Pseudomonadati</taxon>
        <taxon>Pseudomonadota</taxon>
        <taxon>Gammaproteobacteria</taxon>
        <taxon>Alteromonadales</taxon>
        <taxon>Pseudoalteromonadaceae</taxon>
        <taxon>Pseudoalteromonas</taxon>
    </lineage>
</organism>
<dbReference type="InterPro" id="IPR012338">
    <property type="entry name" value="Beta-lactam/transpept-like"/>
</dbReference>
<keyword evidence="3" id="KW-0812">Transmembrane</keyword>
<accession>A0A0F4PU45</accession>
<dbReference type="eggNOG" id="COG1680">
    <property type="taxonomic scope" value="Bacteria"/>
</dbReference>
<dbReference type="OrthoDB" id="119951at2"/>
<dbReference type="RefSeq" id="WP_045978700.1">
    <property type="nucleotide sequence ID" value="NZ_JXXY01000004.1"/>
</dbReference>
<name>A0A0F4PU45_9GAMM</name>
<evidence type="ECO:0000313" key="7">
    <source>
        <dbReference type="Proteomes" id="UP000033664"/>
    </source>
</evidence>
<keyword evidence="4" id="KW-0732">Signal</keyword>
<feature type="transmembrane region" description="Helical" evidence="3">
    <location>
        <begin position="577"/>
        <end position="601"/>
    </location>
</feature>
<dbReference type="Proteomes" id="UP000033664">
    <property type="component" value="Unassembled WGS sequence"/>
</dbReference>
<dbReference type="AlphaFoldDB" id="A0A0F4PU45"/>
<dbReference type="EMBL" id="JXXZ01000003">
    <property type="protein sequence ID" value="KJZ01357.1"/>
    <property type="molecule type" value="Genomic_DNA"/>
</dbReference>
<evidence type="ECO:0000256" key="1">
    <source>
        <dbReference type="ARBA" id="ARBA00004370"/>
    </source>
</evidence>
<dbReference type="PATRIC" id="fig|151081.8.peg.954"/>
<evidence type="ECO:0000256" key="3">
    <source>
        <dbReference type="SAM" id="Phobius"/>
    </source>
</evidence>
<reference evidence="6 7" key="1">
    <citation type="journal article" date="2015" name="BMC Genomics">
        <title>Genome mining reveals unlocked bioactive potential of marine Gram-negative bacteria.</title>
        <authorList>
            <person name="Machado H."/>
            <person name="Sonnenschein E.C."/>
            <person name="Melchiorsen J."/>
            <person name="Gram L."/>
        </authorList>
    </citation>
    <scope>NUCLEOTIDE SEQUENCE [LARGE SCALE GENOMIC DNA]</scope>
    <source>
        <strain evidence="6 7">S3137</strain>
    </source>
</reference>
<gene>
    <name evidence="6" type="ORF">TW72_03490</name>
</gene>
<protein>
    <submittedName>
        <fullName evidence="6">Methicillin resistance protein FmtA</fullName>
    </submittedName>
</protein>
<feature type="domain" description="Beta-lactamase-related" evidence="5">
    <location>
        <begin position="28"/>
        <end position="352"/>
    </location>
</feature>
<dbReference type="GeneID" id="58227547"/>
<dbReference type="InterPro" id="IPR050491">
    <property type="entry name" value="AmpC-like"/>
</dbReference>
<comment type="subcellular location">
    <subcellularLocation>
        <location evidence="1">Membrane</location>
    </subcellularLocation>
</comment>
<feature type="transmembrane region" description="Helical" evidence="3">
    <location>
        <begin position="544"/>
        <end position="565"/>
    </location>
</feature>
<sequence>MIKTIISSLLILLSFNSAYTNSNAQLATKVEKAIEQEQLVGITWTTVADEHVQVGSAGYANVSSEEAMKPEQKMHVGSVTKSVLAMGVLHLVYQGALSLDTNVEALLGELHFDNPWSQHSPIQVKHLLEHTAGLDNIRMWQLLNTHASPDSPLRHAFSSSQGNLLTVRTEPGSQYSYSNMGYTLLAMVIEAVTQQRYEEYLDTNLLAALGMHNSSFEFISQQGPFADPLLAMGYHENHVAQPAVANYLRPSGQFTTTAPDMAKFIRFLLHDGRVNGERLIAANHMARLATPLHTDAQRAGLNIGHGLAFASRDRHQVLGMCHPGTTFGFRAYICLFPEQRKGFFYAINTDNETSGYERFNKLFINELDISKATPVAPKGNAIERSALPGVYTPSPNSMAEFEFMDMLFHFIWLEQANEHLVVKSLQKEDKQLLAIEGGLFRDTTRTQGSHVFYANKQGQWFIHDGRKTYRKVSGVALSLYWLSMLAGLSGLIYIFIVGLIRLVKRNNQGLGAIKWGFINLGLFALPICLYMNQSFLEFGDINAASISLAVLSGLLPLTLVFCLWAARKEQQCKRLDVASLVLALQWCVVLVAWGLLPIMFWR</sequence>
<evidence type="ECO:0000256" key="4">
    <source>
        <dbReference type="SAM" id="SignalP"/>
    </source>
</evidence>
<dbReference type="InterPro" id="IPR001466">
    <property type="entry name" value="Beta-lactam-related"/>
</dbReference>
<dbReference type="PANTHER" id="PTHR46825">
    <property type="entry name" value="D-ALANYL-D-ALANINE-CARBOXYPEPTIDASE/ENDOPEPTIDASE AMPH"/>
    <property type="match status" value="1"/>
</dbReference>
<feature type="transmembrane region" description="Helical" evidence="3">
    <location>
        <begin position="512"/>
        <end position="532"/>
    </location>
</feature>
<dbReference type="PANTHER" id="PTHR46825:SF11">
    <property type="entry name" value="PENICILLIN-BINDING PROTEIN 4"/>
    <property type="match status" value="1"/>
</dbReference>
<dbReference type="Pfam" id="PF00144">
    <property type="entry name" value="Beta-lactamase"/>
    <property type="match status" value="1"/>
</dbReference>
<dbReference type="Gene3D" id="3.40.710.10">
    <property type="entry name" value="DD-peptidase/beta-lactamase superfamily"/>
    <property type="match status" value="1"/>
</dbReference>
<evidence type="ECO:0000256" key="2">
    <source>
        <dbReference type="ARBA" id="ARBA00023136"/>
    </source>
</evidence>